<dbReference type="PANTHER" id="PTHR34613">
    <property type="entry name" value="SLL0800 PROTEIN"/>
    <property type="match status" value="1"/>
</dbReference>
<reference evidence="2 3" key="1">
    <citation type="submission" date="2022-04" db="EMBL/GenBank/DDBJ databases">
        <title>Positive selection, recombination, and allopatry shape intraspecific diversity of widespread and dominant cyanobacteria.</title>
        <authorList>
            <person name="Wei J."/>
            <person name="Shu W."/>
            <person name="Hu C."/>
        </authorList>
    </citation>
    <scope>NUCLEOTIDE SEQUENCE [LARGE SCALE GENOMIC DNA]</scope>
    <source>
        <strain evidence="2 3">AS-A4</strain>
    </source>
</reference>
<dbReference type="InterPro" id="IPR025587">
    <property type="entry name" value="DUF4351"/>
</dbReference>
<keyword evidence="3" id="KW-1185">Reference proteome</keyword>
<evidence type="ECO:0000313" key="3">
    <source>
        <dbReference type="Proteomes" id="UP001476950"/>
    </source>
</evidence>
<protein>
    <submittedName>
        <fullName evidence="2">Rpn family recombination-promoting nuclease/putative transposase</fullName>
    </submittedName>
</protein>
<evidence type="ECO:0000259" key="1">
    <source>
        <dbReference type="Pfam" id="PF14261"/>
    </source>
</evidence>
<proteinExistence type="predicted"/>
<feature type="domain" description="DUF4351" evidence="1">
    <location>
        <begin position="215"/>
        <end position="275"/>
    </location>
</feature>
<comment type="caution">
    <text evidence="2">The sequence shown here is derived from an EMBL/GenBank/DDBJ whole genome shotgun (WGS) entry which is preliminary data.</text>
</comment>
<name>A0ABV0KN20_9CYAN</name>
<dbReference type="PANTHER" id="PTHR34613:SF1">
    <property type="entry name" value="SLL6017 PROTEIN"/>
    <property type="match status" value="1"/>
</dbReference>
<dbReference type="Pfam" id="PF14261">
    <property type="entry name" value="DUF4351"/>
    <property type="match status" value="1"/>
</dbReference>
<dbReference type="RefSeq" id="WP_190446272.1">
    <property type="nucleotide sequence ID" value="NZ_JAMPLM010000017.1"/>
</dbReference>
<evidence type="ECO:0000313" key="2">
    <source>
        <dbReference type="EMBL" id="MEP1060391.1"/>
    </source>
</evidence>
<dbReference type="EMBL" id="JAMPLM010000017">
    <property type="protein sequence ID" value="MEP1060391.1"/>
    <property type="molecule type" value="Genomic_DNA"/>
</dbReference>
<gene>
    <name evidence="2" type="ORF">NDI38_18300</name>
</gene>
<accession>A0ABV0KN20</accession>
<sequence>MAYDNTLKYLVEQDPEAFAQWLLGTASTDVQILKTELSLEPVRVDSVIFLRTSNQILHLEFQTLPQSRPSLPMRILDYWVRLYRQYSCEIEQAVISLKPTTSEAVFIDRFTATKTAHRHRVIRIWEEEPTTLLSIPSLLPLAVLTQTDVPAALLQQVAAQVNIIEPSSLWQTISTCAQLLAGLVFDSEQIHQFFRSVTMKESVIYQEILREGLQEGLQQGLQAEVNLIVRQLTRRLGSVPQALQKQIQGLSIAQLEDLGEALLDFSGLPALESWLANLER</sequence>
<organism evidence="2 3">
    <name type="scientific">Stenomitos frigidus AS-A4</name>
    <dbReference type="NCBI Taxonomy" id="2933935"/>
    <lineage>
        <taxon>Bacteria</taxon>
        <taxon>Bacillati</taxon>
        <taxon>Cyanobacteriota</taxon>
        <taxon>Cyanophyceae</taxon>
        <taxon>Leptolyngbyales</taxon>
        <taxon>Leptolyngbyaceae</taxon>
        <taxon>Stenomitos</taxon>
    </lineage>
</organism>
<dbReference type="Proteomes" id="UP001476950">
    <property type="component" value="Unassembled WGS sequence"/>
</dbReference>